<sequence length="380" mass="42062">MTPSTMAPDTGTREPGTAQARDIDRRDVRQASSIDLRGLHKRFGKTTIALDGVDLTIEAGEFFTLLGPSGCGKTTLLRILAGLEEPDAGSLRIGDRDITDTPPHKRSVNTVFQSYALFPHLSVRDNLAFGLRMQGIPLEQRKAKVAEIADFIQLGDLVERRVDRLSGGQRQRIALARALICEPNVLLLDEPLSALDAGLRGQLQVELQRIQKRLGMTFVFVTHDQDEAMVMSDRIAVLDSGIIQQVGTPSEVYEHPVNAFVARFMGHDNLFAIQRSADNWVDTDLGRLQLDPAQQRSEQQGWLLIRPETLELGGDVPAGYNRLEGIVKERLYRGSRIEYRLEVNGVTLMAVASNLGQRLHAVDDRVTISVCPEDLVRVAA</sequence>
<dbReference type="GO" id="GO:0005524">
    <property type="term" value="F:ATP binding"/>
    <property type="evidence" value="ECO:0007669"/>
    <property type="project" value="UniProtKB-KW"/>
</dbReference>
<feature type="region of interest" description="Disordered" evidence="4">
    <location>
        <begin position="1"/>
        <end position="22"/>
    </location>
</feature>
<evidence type="ECO:0000256" key="4">
    <source>
        <dbReference type="SAM" id="MobiDB-lite"/>
    </source>
</evidence>
<evidence type="ECO:0000256" key="3">
    <source>
        <dbReference type="ARBA" id="ARBA00022840"/>
    </source>
</evidence>
<dbReference type="GO" id="GO:0016887">
    <property type="term" value="F:ATP hydrolysis activity"/>
    <property type="evidence" value="ECO:0007669"/>
    <property type="project" value="InterPro"/>
</dbReference>
<gene>
    <name evidence="6" type="ORF">L861_00335</name>
</gene>
<dbReference type="STRING" id="1121939.L861_00335"/>
<dbReference type="GO" id="GO:0140359">
    <property type="term" value="F:ABC-type transporter activity"/>
    <property type="evidence" value="ECO:0007669"/>
    <property type="project" value="UniProtKB-ARBA"/>
</dbReference>
<dbReference type="Proteomes" id="UP000014463">
    <property type="component" value="Unassembled WGS sequence"/>
</dbReference>
<keyword evidence="2" id="KW-0547">Nucleotide-binding</keyword>
<name>S2LGI0_LITA3</name>
<dbReference type="InterPro" id="IPR013611">
    <property type="entry name" value="Transp-assoc_OB_typ2"/>
</dbReference>
<evidence type="ECO:0000313" key="7">
    <source>
        <dbReference type="Proteomes" id="UP000014463"/>
    </source>
</evidence>
<dbReference type="PROSITE" id="PS00211">
    <property type="entry name" value="ABC_TRANSPORTER_1"/>
    <property type="match status" value="1"/>
</dbReference>
<dbReference type="InterPro" id="IPR050093">
    <property type="entry name" value="ABC_SmlMolc_Importer"/>
</dbReference>
<dbReference type="Pfam" id="PF08402">
    <property type="entry name" value="TOBE_2"/>
    <property type="match status" value="1"/>
</dbReference>
<keyword evidence="1" id="KW-0813">Transport</keyword>
<evidence type="ECO:0000259" key="5">
    <source>
        <dbReference type="PROSITE" id="PS50893"/>
    </source>
</evidence>
<proteinExistence type="predicted"/>
<feature type="domain" description="ABC transporter" evidence="5">
    <location>
        <begin position="34"/>
        <end position="265"/>
    </location>
</feature>
<dbReference type="SUPFAM" id="SSF50331">
    <property type="entry name" value="MOP-like"/>
    <property type="match status" value="1"/>
</dbReference>
<reference evidence="6 7" key="1">
    <citation type="journal article" date="2013" name="Genome Announc.">
        <title>Draft genome sequence of the moderately halophilic gammaproteobacterium Halomonas anticariensis FP35.</title>
        <authorList>
            <person name="Tahrioui A."/>
            <person name="Quesada E."/>
            <person name="Llamas I."/>
        </authorList>
    </citation>
    <scope>NUCLEOTIDE SEQUENCE [LARGE SCALE GENOMIC DNA]</scope>
    <source>
        <strain evidence="7">DSM 16096 / CECT 5854 / LMG 22089 / FP35</strain>
    </source>
</reference>
<dbReference type="PATRIC" id="fig|1121939.11.peg.50"/>
<dbReference type="Gene3D" id="2.40.50.100">
    <property type="match status" value="1"/>
</dbReference>
<dbReference type="InterPro" id="IPR003593">
    <property type="entry name" value="AAA+_ATPase"/>
</dbReference>
<protein>
    <submittedName>
        <fullName evidence="6">ABC transporter</fullName>
    </submittedName>
</protein>
<dbReference type="AlphaFoldDB" id="S2LGI0"/>
<dbReference type="PANTHER" id="PTHR42781">
    <property type="entry name" value="SPERMIDINE/PUTRESCINE IMPORT ATP-BINDING PROTEIN POTA"/>
    <property type="match status" value="1"/>
</dbReference>
<evidence type="ECO:0000256" key="2">
    <source>
        <dbReference type="ARBA" id="ARBA00022741"/>
    </source>
</evidence>
<dbReference type="SMART" id="SM00382">
    <property type="entry name" value="AAA"/>
    <property type="match status" value="1"/>
</dbReference>
<organism evidence="6 7">
    <name type="scientific">Litchfieldella anticariensis (strain DSM 16096 / CECT 5854 / CIP 108499 / LMG 22089 / FP35)</name>
    <name type="common">Halomonas anticariensis</name>
    <dbReference type="NCBI Taxonomy" id="1121939"/>
    <lineage>
        <taxon>Bacteria</taxon>
        <taxon>Pseudomonadati</taxon>
        <taxon>Pseudomonadota</taxon>
        <taxon>Gammaproteobacteria</taxon>
        <taxon>Oceanospirillales</taxon>
        <taxon>Halomonadaceae</taxon>
        <taxon>Litchfieldella</taxon>
    </lineage>
</organism>
<dbReference type="FunFam" id="3.40.50.300:FF:000042">
    <property type="entry name" value="Maltose/maltodextrin ABC transporter, ATP-binding protein"/>
    <property type="match status" value="1"/>
</dbReference>
<dbReference type="Pfam" id="PF00005">
    <property type="entry name" value="ABC_tran"/>
    <property type="match status" value="1"/>
</dbReference>
<dbReference type="RefSeq" id="WP_016414508.1">
    <property type="nucleotide sequence ID" value="NZ_AUAB01000014.1"/>
</dbReference>
<dbReference type="EMBL" id="ASTJ01000011">
    <property type="protein sequence ID" value="EPC03776.1"/>
    <property type="molecule type" value="Genomic_DNA"/>
</dbReference>
<evidence type="ECO:0000313" key="6">
    <source>
        <dbReference type="EMBL" id="EPC03776.1"/>
    </source>
</evidence>
<keyword evidence="7" id="KW-1185">Reference proteome</keyword>
<dbReference type="PROSITE" id="PS50893">
    <property type="entry name" value="ABC_TRANSPORTER_2"/>
    <property type="match status" value="1"/>
</dbReference>
<dbReference type="Gene3D" id="3.40.50.300">
    <property type="entry name" value="P-loop containing nucleotide triphosphate hydrolases"/>
    <property type="match status" value="1"/>
</dbReference>
<dbReference type="SUPFAM" id="SSF52540">
    <property type="entry name" value="P-loop containing nucleoside triphosphate hydrolases"/>
    <property type="match status" value="1"/>
</dbReference>
<dbReference type="eggNOG" id="COG3842">
    <property type="taxonomic scope" value="Bacteria"/>
</dbReference>
<dbReference type="InterPro" id="IPR003439">
    <property type="entry name" value="ABC_transporter-like_ATP-bd"/>
</dbReference>
<comment type="caution">
    <text evidence="6">The sequence shown here is derived from an EMBL/GenBank/DDBJ whole genome shotgun (WGS) entry which is preliminary data.</text>
</comment>
<evidence type="ECO:0000256" key="1">
    <source>
        <dbReference type="ARBA" id="ARBA00022448"/>
    </source>
</evidence>
<accession>S2LGI0</accession>
<dbReference type="InterPro" id="IPR017871">
    <property type="entry name" value="ABC_transporter-like_CS"/>
</dbReference>
<dbReference type="InterPro" id="IPR008995">
    <property type="entry name" value="Mo/tungstate-bd_C_term_dom"/>
</dbReference>
<dbReference type="InterPro" id="IPR027417">
    <property type="entry name" value="P-loop_NTPase"/>
</dbReference>
<keyword evidence="3" id="KW-0067">ATP-binding</keyword>
<dbReference type="PANTHER" id="PTHR42781:SF4">
    <property type="entry name" value="SPERMIDINE_PUTRESCINE IMPORT ATP-BINDING PROTEIN POTA"/>
    <property type="match status" value="1"/>
</dbReference>
<dbReference type="GO" id="GO:0043190">
    <property type="term" value="C:ATP-binding cassette (ABC) transporter complex"/>
    <property type="evidence" value="ECO:0007669"/>
    <property type="project" value="InterPro"/>
</dbReference>